<dbReference type="Gene3D" id="3.40.50.300">
    <property type="entry name" value="P-loop containing nucleotide triphosphate hydrolases"/>
    <property type="match status" value="1"/>
</dbReference>
<dbReference type="Pfam" id="PF13189">
    <property type="entry name" value="Cytidylate_kin2"/>
    <property type="match status" value="1"/>
</dbReference>
<dbReference type="InterPro" id="IPR027417">
    <property type="entry name" value="P-loop_NTPase"/>
</dbReference>
<proteinExistence type="predicted"/>
<evidence type="ECO:0000313" key="1">
    <source>
        <dbReference type="EMBL" id="WMD15691.1"/>
    </source>
</evidence>
<keyword evidence="1" id="KW-0418">Kinase</keyword>
<reference evidence="1" key="1">
    <citation type="submission" date="2023-08" db="EMBL/GenBank/DDBJ databases">
        <title>Complete Genome Sequences of butyrate producing Anaerostipes hadrus strains BA1 and GIF7 isolated from the terminal ileum of a healthy lean male.</title>
        <authorList>
            <person name="Low A."/>
            <person name="Sheludchenko M."/>
            <person name="Cheng H.E."/>
            <person name="Koh X.Q."/>
            <person name="Lee J."/>
        </authorList>
    </citation>
    <scope>NUCLEOTIDE SEQUENCE</scope>
    <source>
        <strain evidence="1">BA1</strain>
    </source>
</reference>
<accession>A0AAQ3GSK8</accession>
<dbReference type="Proteomes" id="UP001243496">
    <property type="component" value="Chromosome"/>
</dbReference>
<dbReference type="SUPFAM" id="SSF52540">
    <property type="entry name" value="P-loop containing nucleoside triphosphate hydrolases"/>
    <property type="match status" value="1"/>
</dbReference>
<organism evidence="1 2">
    <name type="scientific">Anaerostipes hadrus</name>
    <dbReference type="NCBI Taxonomy" id="649756"/>
    <lineage>
        <taxon>Bacteria</taxon>
        <taxon>Bacillati</taxon>
        <taxon>Bacillota</taxon>
        <taxon>Clostridia</taxon>
        <taxon>Lachnospirales</taxon>
        <taxon>Lachnospiraceae</taxon>
        <taxon>Anaerostipes</taxon>
    </lineage>
</organism>
<keyword evidence="1" id="KW-0808">Transferase</keyword>
<dbReference type="AlphaFoldDB" id="A0AAQ3GSK8"/>
<sequence length="201" mass="23573">MLDHTIITISRQYGSGGREVCKILSQKLNIPYFDREVLLDAAKKMGIYEVDYRTLNKISYESNRVTFGNDTFYPREASQISDTHQMFLHQSATIKKIAKEGSGIFLGRCSDYLLKDYPRTYSFYTCASEEFRTCRAREKYDGMSFKKLEKIDKKRRAYYKKYTGRRMGEAQNYDMTFQIGKMTPEEAADMIISYIETQQNK</sequence>
<dbReference type="GO" id="GO:0016301">
    <property type="term" value="F:kinase activity"/>
    <property type="evidence" value="ECO:0007669"/>
    <property type="project" value="UniProtKB-KW"/>
</dbReference>
<protein>
    <submittedName>
        <fullName evidence="1">Cytidylate kinase-like family protein</fullName>
    </submittedName>
</protein>
<dbReference type="RefSeq" id="WP_306856295.1">
    <property type="nucleotide sequence ID" value="NZ_CP132968.1"/>
</dbReference>
<gene>
    <name evidence="1" type="ORF">RBI15_09915</name>
</gene>
<dbReference type="GeneID" id="92741707"/>
<evidence type="ECO:0000313" key="2">
    <source>
        <dbReference type="Proteomes" id="UP001243496"/>
    </source>
</evidence>
<dbReference type="EMBL" id="CP132968">
    <property type="protein sequence ID" value="WMD15691.1"/>
    <property type="molecule type" value="Genomic_DNA"/>
</dbReference>
<name>A0AAQ3GSK8_ANAHA</name>